<comment type="caution">
    <text evidence="1">The sequence shown here is derived from an EMBL/GenBank/DDBJ whole genome shotgun (WGS) entry which is preliminary data.</text>
</comment>
<protein>
    <submittedName>
        <fullName evidence="1">Uncharacterized protein</fullName>
    </submittedName>
</protein>
<organism evidence="1 2">
    <name type="scientific">Dermacentor silvarum</name>
    <name type="common">Tick</name>
    <dbReference type="NCBI Taxonomy" id="543639"/>
    <lineage>
        <taxon>Eukaryota</taxon>
        <taxon>Metazoa</taxon>
        <taxon>Ecdysozoa</taxon>
        <taxon>Arthropoda</taxon>
        <taxon>Chelicerata</taxon>
        <taxon>Arachnida</taxon>
        <taxon>Acari</taxon>
        <taxon>Parasitiformes</taxon>
        <taxon>Ixodida</taxon>
        <taxon>Ixodoidea</taxon>
        <taxon>Ixodidae</taxon>
        <taxon>Rhipicephalinae</taxon>
        <taxon>Dermacentor</taxon>
    </lineage>
</organism>
<keyword evidence="2" id="KW-1185">Reference proteome</keyword>
<sequence>MGHLADACPRPQPGRCGVQVPDATPGGTAEHQCAPSCLLCGGGHPTGVPGCAGRLRKPIKPGSPAGSKPKTATGLKLVPTPKGGPKKAPAAKPEHKKAQTGSPTNVKSGTQARLPVLNGQGLPALGTRRSTGILELYLQSLDDMPALLALQEPGMDAKFSGYSTF</sequence>
<evidence type="ECO:0000313" key="2">
    <source>
        <dbReference type="Proteomes" id="UP000821865"/>
    </source>
</evidence>
<name>A0ACB8D6L6_DERSI</name>
<accession>A0ACB8D6L6</accession>
<gene>
    <name evidence="1" type="ORF">HPB49_015600</name>
</gene>
<evidence type="ECO:0000313" key="1">
    <source>
        <dbReference type="EMBL" id="KAH7959968.1"/>
    </source>
</evidence>
<proteinExistence type="predicted"/>
<dbReference type="EMBL" id="CM023472">
    <property type="protein sequence ID" value="KAH7959968.1"/>
    <property type="molecule type" value="Genomic_DNA"/>
</dbReference>
<reference evidence="1" key="1">
    <citation type="submission" date="2020-05" db="EMBL/GenBank/DDBJ databases">
        <title>Large-scale comparative analyses of tick genomes elucidate their genetic diversity and vector capacities.</title>
        <authorList>
            <person name="Jia N."/>
            <person name="Wang J."/>
            <person name="Shi W."/>
            <person name="Du L."/>
            <person name="Sun Y."/>
            <person name="Zhan W."/>
            <person name="Jiang J."/>
            <person name="Wang Q."/>
            <person name="Zhang B."/>
            <person name="Ji P."/>
            <person name="Sakyi L.B."/>
            <person name="Cui X."/>
            <person name="Yuan T."/>
            <person name="Jiang B."/>
            <person name="Yang W."/>
            <person name="Lam T.T.-Y."/>
            <person name="Chang Q."/>
            <person name="Ding S."/>
            <person name="Wang X."/>
            <person name="Zhu J."/>
            <person name="Ruan X."/>
            <person name="Zhao L."/>
            <person name="Wei J."/>
            <person name="Que T."/>
            <person name="Du C."/>
            <person name="Cheng J."/>
            <person name="Dai P."/>
            <person name="Han X."/>
            <person name="Huang E."/>
            <person name="Gao Y."/>
            <person name="Liu J."/>
            <person name="Shao H."/>
            <person name="Ye R."/>
            <person name="Li L."/>
            <person name="Wei W."/>
            <person name="Wang X."/>
            <person name="Wang C."/>
            <person name="Yang T."/>
            <person name="Huo Q."/>
            <person name="Li W."/>
            <person name="Guo W."/>
            <person name="Chen H."/>
            <person name="Zhou L."/>
            <person name="Ni X."/>
            <person name="Tian J."/>
            <person name="Zhou Y."/>
            <person name="Sheng Y."/>
            <person name="Liu T."/>
            <person name="Pan Y."/>
            <person name="Xia L."/>
            <person name="Li J."/>
            <person name="Zhao F."/>
            <person name="Cao W."/>
        </authorList>
    </citation>
    <scope>NUCLEOTIDE SEQUENCE</scope>
    <source>
        <strain evidence="1">Dsil-2018</strain>
    </source>
</reference>
<dbReference type="Proteomes" id="UP000821865">
    <property type="component" value="Chromosome 3"/>
</dbReference>